<gene>
    <name evidence="2" type="ORF">A7sIIA15_01380</name>
</gene>
<dbReference type="Proteomes" id="UP000217186">
    <property type="component" value="Chromosome"/>
</dbReference>
<name>A0A249KRX2_9ACTN</name>
<dbReference type="KEGG" id="pvn:A7sIIA15_01380"/>
<keyword evidence="1" id="KW-0472">Membrane</keyword>
<proteinExistence type="predicted"/>
<evidence type="ECO:0000256" key="1">
    <source>
        <dbReference type="SAM" id="Phobius"/>
    </source>
</evidence>
<sequence length="125" mass="13603">MNARAIHQNFLSKLRQDRGNVESSLVLIPLIFLFLIAVELVVATNLRNSDFSLAQSDASRRAISGVLTSSDQVIELNSPDSFTHMKLLITRRRHSLPQLVPGLVALLGGNAVVDVNGAAVMENLN</sequence>
<dbReference type="RefSeq" id="WP_095685449.1">
    <property type="nucleotide sequence ID" value="NZ_CP016776.1"/>
</dbReference>
<evidence type="ECO:0000313" key="3">
    <source>
        <dbReference type="Proteomes" id="UP000217186"/>
    </source>
</evidence>
<accession>A0A249KRX2</accession>
<keyword evidence="3" id="KW-1185">Reference proteome</keyword>
<reference evidence="2 3" key="1">
    <citation type="submission" date="2016-07" db="EMBL/GenBank/DDBJ databases">
        <title>High microdiversification within the ubiquitous acI lineage of Actinobacteria.</title>
        <authorList>
            <person name="Neuenschwander S.M."/>
            <person name="Salcher M."/>
            <person name="Ghai R."/>
            <person name="Pernthaler J."/>
        </authorList>
    </citation>
    <scope>NUCLEOTIDE SEQUENCE [LARGE SCALE GENOMIC DNA]</scope>
    <source>
        <strain evidence="2">MMS-IIA-15</strain>
    </source>
</reference>
<dbReference type="AlphaFoldDB" id="A0A249KRX2"/>
<keyword evidence="1" id="KW-1133">Transmembrane helix</keyword>
<dbReference type="OrthoDB" id="9849927at2"/>
<keyword evidence="1" id="KW-0812">Transmembrane</keyword>
<dbReference type="EMBL" id="CP016776">
    <property type="protein sequence ID" value="ASY19558.1"/>
    <property type="molecule type" value="Genomic_DNA"/>
</dbReference>
<protein>
    <submittedName>
        <fullName evidence="2">Uncharacterized protein</fullName>
    </submittedName>
</protein>
<organism evidence="2 3">
    <name type="scientific">Candidatus Planktophila vernalis</name>
    <dbReference type="NCBI Taxonomy" id="1884907"/>
    <lineage>
        <taxon>Bacteria</taxon>
        <taxon>Bacillati</taxon>
        <taxon>Actinomycetota</taxon>
        <taxon>Actinomycetes</taxon>
        <taxon>Candidatus Nanopelagicales</taxon>
        <taxon>Candidatus Nanopelagicaceae</taxon>
        <taxon>Candidatus Planktophila</taxon>
    </lineage>
</organism>
<evidence type="ECO:0000313" key="2">
    <source>
        <dbReference type="EMBL" id="ASY19558.1"/>
    </source>
</evidence>
<feature type="transmembrane region" description="Helical" evidence="1">
    <location>
        <begin position="21"/>
        <end position="43"/>
    </location>
</feature>